<comment type="subcellular location">
    <subcellularLocation>
        <location evidence="3">Peroxisome membrane</location>
    </subcellularLocation>
</comment>
<reference evidence="5" key="1">
    <citation type="submission" date="2025-08" db="UniProtKB">
        <authorList>
            <consortium name="RefSeq"/>
        </authorList>
    </citation>
    <scope>IDENTIFICATION</scope>
</reference>
<dbReference type="PANTHER" id="PTHR13299:SF0">
    <property type="entry name" value="PEROXISOMAL MEMBRANE PROTEIN PEX16"/>
    <property type="match status" value="1"/>
</dbReference>
<dbReference type="CTD" id="9409"/>
<protein>
    <recommendedName>
        <fullName evidence="2 3">Peroxisomal membrane protein PEX16</fullName>
    </recommendedName>
</protein>
<comment type="similarity">
    <text evidence="1 3">Belongs to the peroxin-16 family.</text>
</comment>
<dbReference type="GO" id="GO:0007031">
    <property type="term" value="P:peroxisome organization"/>
    <property type="evidence" value="ECO:0007669"/>
    <property type="project" value="UniProtKB-KW"/>
</dbReference>
<keyword evidence="3" id="KW-0576">Peroxisome</keyword>
<dbReference type="Proteomes" id="UP000695007">
    <property type="component" value="Unplaced"/>
</dbReference>
<sequence length="339" mass="39668">MVHSLNIKAILSEWFKLYKKWITDNPNLISDIESTLKYLSFFTAERFNHLTLASELVYSLPNLIILFNDQIIKASKCPQSNLPSLYSKLKIWLTTIDYTEALFELSAKRVWGETGRWFIISLIQLLKVVMRLVLIYRYKERITQTPAIRPLNREELNENCNEYKFPKEAFSLKRSGKVVRTVRSSSIQTRTWTPLASSSAIETEELGNPSHIYSLKKSLLLAETMYVVKPLLHLGCLSITGSRDWFPWLLSFFIDVASLKIVTEESMLTTKEQQELVRRRIGLLLYLLRSPFYDNCSRIKILSMLDMISKKVPLARLITEPIAKYLPHWQNTYFYMWSM</sequence>
<dbReference type="KEGG" id="csol:105367754"/>
<name>A0AAJ6YUX7_9HYME</name>
<dbReference type="InterPro" id="IPR013919">
    <property type="entry name" value="Pex16"/>
</dbReference>
<keyword evidence="4" id="KW-1185">Reference proteome</keyword>
<evidence type="ECO:0000313" key="5">
    <source>
        <dbReference type="RefSeq" id="XP_011504831.1"/>
    </source>
</evidence>
<keyword evidence="3" id="KW-0962">Peroxisome biogenesis</keyword>
<gene>
    <name evidence="5" type="primary">LOC105367754</name>
</gene>
<evidence type="ECO:0000313" key="4">
    <source>
        <dbReference type="Proteomes" id="UP000695007"/>
    </source>
</evidence>
<dbReference type="AlphaFoldDB" id="A0AAJ6YUX7"/>
<evidence type="ECO:0000256" key="2">
    <source>
        <dbReference type="ARBA" id="ARBA00018577"/>
    </source>
</evidence>
<organism evidence="4 5">
    <name type="scientific">Ceratosolen solmsi marchali</name>
    <dbReference type="NCBI Taxonomy" id="326594"/>
    <lineage>
        <taxon>Eukaryota</taxon>
        <taxon>Metazoa</taxon>
        <taxon>Ecdysozoa</taxon>
        <taxon>Arthropoda</taxon>
        <taxon>Hexapoda</taxon>
        <taxon>Insecta</taxon>
        <taxon>Pterygota</taxon>
        <taxon>Neoptera</taxon>
        <taxon>Endopterygota</taxon>
        <taxon>Hymenoptera</taxon>
        <taxon>Apocrita</taxon>
        <taxon>Proctotrupomorpha</taxon>
        <taxon>Chalcidoidea</taxon>
        <taxon>Agaonidae</taxon>
        <taxon>Agaoninae</taxon>
        <taxon>Ceratosolen</taxon>
    </lineage>
</organism>
<proteinExistence type="inferred from homology"/>
<dbReference type="GeneID" id="105367754"/>
<evidence type="ECO:0000256" key="1">
    <source>
        <dbReference type="ARBA" id="ARBA00009505"/>
    </source>
</evidence>
<evidence type="ECO:0000256" key="3">
    <source>
        <dbReference type="RuleBase" id="RU365003"/>
    </source>
</evidence>
<accession>A0AAJ6YUX7</accession>
<dbReference type="PANTHER" id="PTHR13299">
    <property type="entry name" value="PEROXISOMAL MEMBRANE PROTEIN PEX16"/>
    <property type="match status" value="1"/>
</dbReference>
<dbReference type="GO" id="GO:0005778">
    <property type="term" value="C:peroxisomal membrane"/>
    <property type="evidence" value="ECO:0007669"/>
    <property type="project" value="UniProtKB-SubCell"/>
</dbReference>
<dbReference type="RefSeq" id="XP_011504831.1">
    <property type="nucleotide sequence ID" value="XM_011506529.1"/>
</dbReference>
<dbReference type="Pfam" id="PF08610">
    <property type="entry name" value="Pex16"/>
    <property type="match status" value="1"/>
</dbReference>